<dbReference type="Proteomes" id="UP000824246">
    <property type="component" value="Unassembled WGS sequence"/>
</dbReference>
<dbReference type="Pfam" id="PF00485">
    <property type="entry name" value="PRK"/>
    <property type="match status" value="1"/>
</dbReference>
<dbReference type="AlphaFoldDB" id="A0A9D1VRJ4"/>
<evidence type="ECO:0000259" key="1">
    <source>
        <dbReference type="Pfam" id="PF00485"/>
    </source>
</evidence>
<reference evidence="2" key="2">
    <citation type="submission" date="2021-04" db="EMBL/GenBank/DDBJ databases">
        <authorList>
            <person name="Gilroy R."/>
        </authorList>
    </citation>
    <scope>NUCLEOTIDE SEQUENCE</scope>
    <source>
        <strain evidence="2">ChiHjej12B11-16260</strain>
    </source>
</reference>
<dbReference type="PANTHER" id="PTHR10285">
    <property type="entry name" value="URIDINE KINASE"/>
    <property type="match status" value="1"/>
</dbReference>
<dbReference type="PRINTS" id="PR00988">
    <property type="entry name" value="URIDINKINASE"/>
</dbReference>
<evidence type="ECO:0000313" key="3">
    <source>
        <dbReference type="Proteomes" id="UP000824246"/>
    </source>
</evidence>
<reference evidence="2" key="1">
    <citation type="journal article" date="2021" name="PeerJ">
        <title>Extensive microbial diversity within the chicken gut microbiome revealed by metagenomics and culture.</title>
        <authorList>
            <person name="Gilroy R."/>
            <person name="Ravi A."/>
            <person name="Getino M."/>
            <person name="Pursley I."/>
            <person name="Horton D.L."/>
            <person name="Alikhan N.F."/>
            <person name="Baker D."/>
            <person name="Gharbi K."/>
            <person name="Hall N."/>
            <person name="Watson M."/>
            <person name="Adriaenssens E.M."/>
            <person name="Foster-Nyarko E."/>
            <person name="Jarju S."/>
            <person name="Secka A."/>
            <person name="Antonio M."/>
            <person name="Oren A."/>
            <person name="Chaudhuri R.R."/>
            <person name="La Ragione R."/>
            <person name="Hildebrand F."/>
            <person name="Pallen M.J."/>
        </authorList>
    </citation>
    <scope>NUCLEOTIDE SEQUENCE</scope>
    <source>
        <strain evidence="2">ChiHjej12B11-16260</strain>
    </source>
</reference>
<comment type="caution">
    <text evidence="2">The sequence shown here is derived from an EMBL/GenBank/DDBJ whole genome shotgun (WGS) entry which is preliminary data.</text>
</comment>
<dbReference type="Gene3D" id="3.30.980.10">
    <property type="entry name" value="Threonyl-trna Synthetase, Chain A, domain 2"/>
    <property type="match status" value="1"/>
</dbReference>
<accession>A0A9D1VRJ4</accession>
<proteinExistence type="predicted"/>
<dbReference type="InterPro" id="IPR006083">
    <property type="entry name" value="PRK/URK"/>
</dbReference>
<name>A0A9D1VRJ4_9BACT</name>
<dbReference type="GO" id="GO:0005524">
    <property type="term" value="F:ATP binding"/>
    <property type="evidence" value="ECO:0007669"/>
    <property type="project" value="InterPro"/>
</dbReference>
<gene>
    <name evidence="2" type="ORF">H9982_03585</name>
</gene>
<dbReference type="GO" id="GO:0016301">
    <property type="term" value="F:kinase activity"/>
    <property type="evidence" value="ECO:0007669"/>
    <property type="project" value="UniProtKB-KW"/>
</dbReference>
<dbReference type="EMBL" id="DXFB01000096">
    <property type="protein sequence ID" value="HIX45283.1"/>
    <property type="molecule type" value="Genomic_DNA"/>
</dbReference>
<dbReference type="CDD" id="cd02028">
    <property type="entry name" value="UMPK_like"/>
    <property type="match status" value="1"/>
</dbReference>
<protein>
    <submittedName>
        <fullName evidence="2">Nucleoside kinase</fullName>
    </submittedName>
</protein>
<organism evidence="2 3">
    <name type="scientific">Candidatus Barnesiella excrementipullorum</name>
    <dbReference type="NCBI Taxonomy" id="2838479"/>
    <lineage>
        <taxon>Bacteria</taxon>
        <taxon>Pseudomonadati</taxon>
        <taxon>Bacteroidota</taxon>
        <taxon>Bacteroidia</taxon>
        <taxon>Bacteroidales</taxon>
        <taxon>Barnesiellaceae</taxon>
        <taxon>Barnesiella</taxon>
    </lineage>
</organism>
<evidence type="ECO:0000313" key="2">
    <source>
        <dbReference type="EMBL" id="HIX45283.1"/>
    </source>
</evidence>
<dbReference type="SUPFAM" id="SSF52540">
    <property type="entry name" value="P-loop containing nucleoside triphosphate hydrolases"/>
    <property type="match status" value="1"/>
</dbReference>
<keyword evidence="2" id="KW-0808">Transferase</keyword>
<keyword evidence="2" id="KW-0418">Kinase</keyword>
<sequence length="557" mass="63285">MEHKFHIYCTNTASQIEAEGGERLLDIYKRLDIPSAYPAVTARVNHKSESLDYRVYNPCDVEFVDITDPSGMRAYVRSLCFVLYKAITELHPGSRLRIEHSISHGNYCVLKNGDAPLTEENIKAIKQRMQEIVAEDIPFEHKLAHTEEVIEIFRKQNMLEKVALLESIGDLYTNYYLLDGLADIYYSWLVPSTGYLSVFDLVPYSDGMLLLPPDTTAPSRPASVINQQKMLRAFGEYIAFNHIVGLDGVGKLNRAIEENRATELIQVAEALHEKKIAQIAEEIATRFRNGGARIVLISGPSSSGKTTFSKRLSIQLMTSLITPAAISLDDYFVNRKDTPRDENGDYDYESLYALDLERFNSDLNRLLAGERVALPTYDFKSGTRIETGRTMQLTPNTVLIMEGIHGLNPDLTPHIPEHQKFRIYVSALTSLSIDDHSWVPTTDNRLLRRIVRDAQSRGCSAKDTIARWKSVRKGEDRWIFPYQENADAMFNSSLIFELSVIRNYATPILRVVPRNCPEYAEAARLLSFLHYFLPLPENEIPPTSLLREFLGGSSFRY</sequence>
<feature type="domain" description="Phosphoribulokinase/uridine kinase" evidence="1">
    <location>
        <begin position="295"/>
        <end position="491"/>
    </location>
</feature>
<dbReference type="InterPro" id="IPR027417">
    <property type="entry name" value="P-loop_NTPase"/>
</dbReference>
<dbReference type="InterPro" id="IPR018163">
    <property type="entry name" value="Thr/Ala-tRNA-synth_IIc_edit"/>
</dbReference>
<dbReference type="SUPFAM" id="SSF55186">
    <property type="entry name" value="ThrRS/AlaRS common domain"/>
    <property type="match status" value="1"/>
</dbReference>
<dbReference type="Gene3D" id="3.40.50.300">
    <property type="entry name" value="P-loop containing nucleotide triphosphate hydrolases"/>
    <property type="match status" value="1"/>
</dbReference>